<feature type="chain" id="PRO_5021724310" evidence="1">
    <location>
        <begin position="27"/>
        <end position="177"/>
    </location>
</feature>
<accession>A0A518D548</accession>
<feature type="signal peptide" evidence="1">
    <location>
        <begin position="1"/>
        <end position="26"/>
    </location>
</feature>
<dbReference type="AlphaFoldDB" id="A0A518D548"/>
<dbReference type="PROSITE" id="PS51257">
    <property type="entry name" value="PROKAR_LIPOPROTEIN"/>
    <property type="match status" value="1"/>
</dbReference>
<evidence type="ECO:0000256" key="1">
    <source>
        <dbReference type="SAM" id="SignalP"/>
    </source>
</evidence>
<dbReference type="RefSeq" id="WP_145192111.1">
    <property type="nucleotide sequence ID" value="NZ_CP036290.1"/>
</dbReference>
<name>A0A518D548_9BACT</name>
<evidence type="ECO:0000313" key="2">
    <source>
        <dbReference type="EMBL" id="QDU86589.1"/>
    </source>
</evidence>
<keyword evidence="1" id="KW-0732">Signal</keyword>
<organism evidence="2 3">
    <name type="scientific">Rohdeia mirabilis</name>
    <dbReference type="NCBI Taxonomy" id="2528008"/>
    <lineage>
        <taxon>Bacteria</taxon>
        <taxon>Pseudomonadati</taxon>
        <taxon>Planctomycetota</taxon>
        <taxon>Planctomycetia</taxon>
        <taxon>Planctomycetia incertae sedis</taxon>
        <taxon>Rohdeia</taxon>
    </lineage>
</organism>
<proteinExistence type="predicted"/>
<reference evidence="2 3" key="1">
    <citation type="submission" date="2019-02" db="EMBL/GenBank/DDBJ databases">
        <title>Deep-cultivation of Planctomycetes and their phenomic and genomic characterization uncovers novel biology.</title>
        <authorList>
            <person name="Wiegand S."/>
            <person name="Jogler M."/>
            <person name="Boedeker C."/>
            <person name="Pinto D."/>
            <person name="Vollmers J."/>
            <person name="Rivas-Marin E."/>
            <person name="Kohn T."/>
            <person name="Peeters S.H."/>
            <person name="Heuer A."/>
            <person name="Rast P."/>
            <person name="Oberbeckmann S."/>
            <person name="Bunk B."/>
            <person name="Jeske O."/>
            <person name="Meyerdierks A."/>
            <person name="Storesund J.E."/>
            <person name="Kallscheuer N."/>
            <person name="Luecker S."/>
            <person name="Lage O.M."/>
            <person name="Pohl T."/>
            <person name="Merkel B.J."/>
            <person name="Hornburger P."/>
            <person name="Mueller R.-W."/>
            <person name="Bruemmer F."/>
            <person name="Labrenz M."/>
            <person name="Spormann A.M."/>
            <person name="Op den Camp H."/>
            <person name="Overmann J."/>
            <person name="Amann R."/>
            <person name="Jetten M.S.M."/>
            <person name="Mascher T."/>
            <person name="Medema M.H."/>
            <person name="Devos D.P."/>
            <person name="Kaster A.-K."/>
            <person name="Ovreas L."/>
            <person name="Rohde M."/>
            <person name="Galperin M.Y."/>
            <person name="Jogler C."/>
        </authorList>
    </citation>
    <scope>NUCLEOTIDE SEQUENCE [LARGE SCALE GENOMIC DNA]</scope>
    <source>
        <strain evidence="2 3">Pla163</strain>
    </source>
</reference>
<protein>
    <submittedName>
        <fullName evidence="2">Uncharacterized protein</fullName>
    </submittedName>
</protein>
<dbReference type="EMBL" id="CP036290">
    <property type="protein sequence ID" value="QDU86589.1"/>
    <property type="molecule type" value="Genomic_DNA"/>
</dbReference>
<keyword evidence="3" id="KW-1185">Reference proteome</keyword>
<dbReference type="Proteomes" id="UP000319342">
    <property type="component" value="Chromosome"/>
</dbReference>
<gene>
    <name evidence="2" type="ORF">Pla163_37400</name>
</gene>
<sequence length="177" mass="18234" precursor="true">MSGRAHGVACAAAFTLVGLVAGGCSATGPDLSGRVTAARAAHAHASAELTRLFEAAHAFGVFPGVELHPIEGGRGRGQWFEASGVVRTVDLRSARLSNGPAGVRFDALVLVFDPVHAERLADGPLPLPDAHLFVHGFGAGLPSVEQARAAGLVVVTTRRGGVLFDEPFHGFEVLLAD</sequence>
<evidence type="ECO:0000313" key="3">
    <source>
        <dbReference type="Proteomes" id="UP000319342"/>
    </source>
</evidence>